<evidence type="ECO:0000256" key="2">
    <source>
        <dbReference type="ARBA" id="ARBA00022679"/>
    </source>
</evidence>
<dbReference type="Proteomes" id="UP000305198">
    <property type="component" value="Unassembled WGS sequence"/>
</dbReference>
<dbReference type="EMBL" id="SWAV01000004">
    <property type="protein sequence ID" value="TKA91041.1"/>
    <property type="molecule type" value="Genomic_DNA"/>
</dbReference>
<dbReference type="SUPFAM" id="SSF51161">
    <property type="entry name" value="Trimeric LpxA-like enzymes"/>
    <property type="match status" value="1"/>
</dbReference>
<sequence>MNAIFLYRVAHLLHLYKIPVLPLVIKYLIFLIFNSVVPYSCKIGPGSKFAYGAIGVVLHSRCKIGKRVIIGQGVTIGRQLDPEGVPEIGDNVYISAGARVLGGIQVGDNVIIGANAVVVKDVPSNSIVAGVPAKVIKSVDVDIYQLLKNVY</sequence>
<dbReference type="InterPro" id="IPR005881">
    <property type="entry name" value="Ser_O-AcTrfase"/>
</dbReference>
<comment type="caution">
    <text evidence="5">The sequence shown here is derived from an EMBL/GenBank/DDBJ whole genome shotgun (WGS) entry which is preliminary data.</text>
</comment>
<evidence type="ECO:0000313" key="5">
    <source>
        <dbReference type="EMBL" id="TKA91041.1"/>
    </source>
</evidence>
<dbReference type="PANTHER" id="PTHR42811">
    <property type="entry name" value="SERINE ACETYLTRANSFERASE"/>
    <property type="match status" value="1"/>
</dbReference>
<accession>A0A4U0YNC2</accession>
<name>A0A4U0YNC2_9GAMM</name>
<keyword evidence="2 5" id="KW-0808">Transferase</keyword>
<dbReference type="GO" id="GO:0005737">
    <property type="term" value="C:cytoplasm"/>
    <property type="evidence" value="ECO:0007669"/>
    <property type="project" value="InterPro"/>
</dbReference>
<dbReference type="Gene3D" id="2.160.10.10">
    <property type="entry name" value="Hexapeptide repeat proteins"/>
    <property type="match status" value="1"/>
</dbReference>
<keyword evidence="4" id="KW-0472">Membrane</keyword>
<feature type="transmembrane region" description="Helical" evidence="4">
    <location>
        <begin position="20"/>
        <end position="39"/>
    </location>
</feature>
<dbReference type="GO" id="GO:0009001">
    <property type="term" value="F:serine O-acetyltransferase activity"/>
    <property type="evidence" value="ECO:0007669"/>
    <property type="project" value="InterPro"/>
</dbReference>
<dbReference type="InterPro" id="IPR001451">
    <property type="entry name" value="Hexapep"/>
</dbReference>
<dbReference type="InterPro" id="IPR045304">
    <property type="entry name" value="LbH_SAT"/>
</dbReference>
<evidence type="ECO:0000256" key="1">
    <source>
        <dbReference type="ARBA" id="ARBA00007274"/>
    </source>
</evidence>
<proteinExistence type="inferred from homology"/>
<protein>
    <submittedName>
        <fullName evidence="5">Serine acetyltransferase</fullName>
    </submittedName>
</protein>
<evidence type="ECO:0000313" key="6">
    <source>
        <dbReference type="Proteomes" id="UP000305198"/>
    </source>
</evidence>
<dbReference type="InterPro" id="IPR011004">
    <property type="entry name" value="Trimer_LpxA-like_sf"/>
</dbReference>
<dbReference type="GO" id="GO:0006535">
    <property type="term" value="P:cysteine biosynthetic process from serine"/>
    <property type="evidence" value="ECO:0007669"/>
    <property type="project" value="InterPro"/>
</dbReference>
<gene>
    <name evidence="5" type="ORF">FA869_13190</name>
</gene>
<evidence type="ECO:0000256" key="4">
    <source>
        <dbReference type="SAM" id="Phobius"/>
    </source>
</evidence>
<keyword evidence="4" id="KW-1133">Transmembrane helix</keyword>
<keyword evidence="4" id="KW-0812">Transmembrane</keyword>
<comment type="similarity">
    <text evidence="1">Belongs to the transferase hexapeptide repeat family.</text>
</comment>
<dbReference type="PIRSF" id="PIRSF000441">
    <property type="entry name" value="CysE"/>
    <property type="match status" value="1"/>
</dbReference>
<reference evidence="5 6" key="1">
    <citation type="submission" date="2019-04" db="EMBL/GenBank/DDBJ databases">
        <title>Crypto-aerobic microbial life in anoxic (sulfidic) marine sediments.</title>
        <authorList>
            <person name="Bhattacharya S."/>
            <person name="Roy C."/>
            <person name="Mondal N."/>
            <person name="Sarkar J."/>
            <person name="Mandal S."/>
            <person name="Rameez M.J."/>
            <person name="Ghosh W."/>
        </authorList>
    </citation>
    <scope>NUCLEOTIDE SEQUENCE [LARGE SCALE GENOMIC DNA]</scope>
    <source>
        <strain evidence="5 6">SBBB</strain>
    </source>
</reference>
<dbReference type="Pfam" id="PF00132">
    <property type="entry name" value="Hexapep"/>
    <property type="match status" value="1"/>
</dbReference>
<dbReference type="CDD" id="cd03354">
    <property type="entry name" value="LbH_SAT"/>
    <property type="match status" value="1"/>
</dbReference>
<evidence type="ECO:0000256" key="3">
    <source>
        <dbReference type="ARBA" id="ARBA00023315"/>
    </source>
</evidence>
<keyword evidence="3" id="KW-0012">Acyltransferase</keyword>
<organism evidence="5 6">
    <name type="scientific">Halopseudomonas bauzanensis</name>
    <dbReference type="NCBI Taxonomy" id="653930"/>
    <lineage>
        <taxon>Bacteria</taxon>
        <taxon>Pseudomonadati</taxon>
        <taxon>Pseudomonadota</taxon>
        <taxon>Gammaproteobacteria</taxon>
        <taxon>Pseudomonadales</taxon>
        <taxon>Pseudomonadaceae</taxon>
        <taxon>Halopseudomonas</taxon>
    </lineage>
</organism>
<dbReference type="AlphaFoldDB" id="A0A4U0YNC2"/>